<evidence type="ECO:0000256" key="7">
    <source>
        <dbReference type="ARBA" id="ARBA00023080"/>
    </source>
</evidence>
<keyword evidence="4" id="KW-0547">Nucleotide-binding</keyword>
<evidence type="ECO:0000256" key="3">
    <source>
        <dbReference type="ARBA" id="ARBA00022723"/>
    </source>
</evidence>
<keyword evidence="2" id="KW-0548">Nucleotidyltransferase</keyword>
<sequence length="309" mass="35341">MDLLALHAKKIVLPASKYDELRTKRNKVRIIIKRRLREMGYLQPIGFRSQGSVAMRTVTSGGWYGSFDIDDGIYFHRRALIGPQGGEVSPLAARQRIWEAAYREHFTDPPEYRKNCVRVFYARGFHIDIPVYRVTTRPFGAPAIELASSSWKPADPAGVTAWFQRANARSPGVFGGRQLARMVRYLKVWTRSRSAWQGYMPSGFAITALAVECYKPFPERDDRALLHLLTAIFERLQYQTAIAHPVIRGEFIVRPDKDATARCLLWGLEQALPRLGPIAEGCAREQALARWDGFFNEDFLRRRPPVTFI</sequence>
<keyword evidence="5" id="KW-0067">ATP-binding</keyword>
<evidence type="ECO:0000256" key="2">
    <source>
        <dbReference type="ARBA" id="ARBA00022695"/>
    </source>
</evidence>
<dbReference type="GO" id="GO:0005524">
    <property type="term" value="F:ATP binding"/>
    <property type="evidence" value="ECO:0007669"/>
    <property type="project" value="UniProtKB-KW"/>
</dbReference>
<evidence type="ECO:0000256" key="9">
    <source>
        <dbReference type="ARBA" id="ARBA00044145"/>
    </source>
</evidence>
<dbReference type="Proteomes" id="UP000292085">
    <property type="component" value="Unassembled WGS sequence"/>
</dbReference>
<evidence type="ECO:0000313" key="12">
    <source>
        <dbReference type="EMBL" id="RZF64325.1"/>
    </source>
</evidence>
<keyword evidence="3" id="KW-0479">Metal-binding</keyword>
<comment type="catalytic activity">
    <reaction evidence="10">
        <text>GTP + ATP = 3',3'-cGAMP + 2 diphosphate</text>
        <dbReference type="Rhea" id="RHEA:35647"/>
        <dbReference type="ChEBI" id="CHEBI:30616"/>
        <dbReference type="ChEBI" id="CHEBI:33019"/>
        <dbReference type="ChEBI" id="CHEBI:37565"/>
        <dbReference type="ChEBI" id="CHEBI:71501"/>
    </reaction>
    <physiologicalReaction direction="left-to-right" evidence="10">
        <dbReference type="Rhea" id="RHEA:35648"/>
    </physiologicalReaction>
</comment>
<dbReference type="EMBL" id="SGIS01000015">
    <property type="protein sequence ID" value="RZF64325.1"/>
    <property type="molecule type" value="Genomic_DNA"/>
</dbReference>
<evidence type="ECO:0000256" key="10">
    <source>
        <dbReference type="ARBA" id="ARBA00048304"/>
    </source>
</evidence>
<dbReference type="AlphaFoldDB" id="A0A4Q6XW97"/>
<dbReference type="GO" id="GO:0016779">
    <property type="term" value="F:nucleotidyltransferase activity"/>
    <property type="evidence" value="ECO:0007669"/>
    <property type="project" value="UniProtKB-KW"/>
</dbReference>
<evidence type="ECO:0000313" key="13">
    <source>
        <dbReference type="Proteomes" id="UP000292085"/>
    </source>
</evidence>
<keyword evidence="6" id="KW-0460">Magnesium</keyword>
<name>A0A4Q6XW97_9SPHN</name>
<dbReference type="Pfam" id="PF21654">
    <property type="entry name" value="DncV-like_NTFase"/>
    <property type="match status" value="1"/>
</dbReference>
<evidence type="ECO:0000259" key="11">
    <source>
        <dbReference type="Pfam" id="PF21654"/>
    </source>
</evidence>
<protein>
    <recommendedName>
        <fullName evidence="9">Cyclic GMP-AMP synthase</fullName>
    </recommendedName>
</protein>
<dbReference type="InterPro" id="IPR048445">
    <property type="entry name" value="DncV-like_NTFase"/>
</dbReference>
<evidence type="ECO:0000256" key="1">
    <source>
        <dbReference type="ARBA" id="ARBA00022679"/>
    </source>
</evidence>
<reference evidence="12 13" key="1">
    <citation type="submission" date="2019-02" db="EMBL/GenBank/DDBJ databases">
        <authorList>
            <person name="Li Y."/>
        </authorList>
    </citation>
    <scope>NUCLEOTIDE SEQUENCE [LARGE SCALE GENOMIC DNA]</scope>
    <source>
        <strain evidence="12 13">3-7</strain>
    </source>
</reference>
<dbReference type="RefSeq" id="WP_130157441.1">
    <property type="nucleotide sequence ID" value="NZ_SGIS01000015.1"/>
</dbReference>
<evidence type="ECO:0000256" key="6">
    <source>
        <dbReference type="ARBA" id="ARBA00022842"/>
    </source>
</evidence>
<accession>A0A4Q6XW97</accession>
<proteinExistence type="predicted"/>
<comment type="caution">
    <text evidence="12">The sequence shown here is derived from an EMBL/GenBank/DDBJ whole genome shotgun (WGS) entry which is preliminary data.</text>
</comment>
<gene>
    <name evidence="12" type="ORF">EWE75_11220</name>
</gene>
<feature type="domain" description="Cyclic GMP-AMP synthase DncV-like nucleotidyltransferase" evidence="11">
    <location>
        <begin position="47"/>
        <end position="132"/>
    </location>
</feature>
<dbReference type="GO" id="GO:0051607">
    <property type="term" value="P:defense response to virus"/>
    <property type="evidence" value="ECO:0007669"/>
    <property type="project" value="UniProtKB-KW"/>
</dbReference>
<dbReference type="GO" id="GO:0009117">
    <property type="term" value="P:nucleotide metabolic process"/>
    <property type="evidence" value="ECO:0007669"/>
    <property type="project" value="UniProtKB-KW"/>
</dbReference>
<organism evidence="12 13">
    <name type="scientific">Sphingomonas populi</name>
    <dbReference type="NCBI Taxonomy" id="2484750"/>
    <lineage>
        <taxon>Bacteria</taxon>
        <taxon>Pseudomonadati</taxon>
        <taxon>Pseudomonadota</taxon>
        <taxon>Alphaproteobacteria</taxon>
        <taxon>Sphingomonadales</taxon>
        <taxon>Sphingomonadaceae</taxon>
        <taxon>Sphingomonas</taxon>
    </lineage>
</organism>
<evidence type="ECO:0000256" key="4">
    <source>
        <dbReference type="ARBA" id="ARBA00022741"/>
    </source>
</evidence>
<keyword evidence="7" id="KW-0546">Nucleotide metabolism</keyword>
<keyword evidence="1" id="KW-0808">Transferase</keyword>
<keyword evidence="13" id="KW-1185">Reference proteome</keyword>
<evidence type="ECO:0000256" key="8">
    <source>
        <dbReference type="ARBA" id="ARBA00023118"/>
    </source>
</evidence>
<dbReference type="OrthoDB" id="7572058at2"/>
<evidence type="ECO:0000256" key="5">
    <source>
        <dbReference type="ARBA" id="ARBA00022840"/>
    </source>
</evidence>
<dbReference type="GO" id="GO:0046872">
    <property type="term" value="F:metal ion binding"/>
    <property type="evidence" value="ECO:0007669"/>
    <property type="project" value="UniProtKB-KW"/>
</dbReference>
<keyword evidence="8" id="KW-0051">Antiviral defense</keyword>